<keyword evidence="2" id="KW-1185">Reference proteome</keyword>
<organism evidence="1 2">
    <name type="scientific">Choiromyces venosus 120613-1</name>
    <dbReference type="NCBI Taxonomy" id="1336337"/>
    <lineage>
        <taxon>Eukaryota</taxon>
        <taxon>Fungi</taxon>
        <taxon>Dikarya</taxon>
        <taxon>Ascomycota</taxon>
        <taxon>Pezizomycotina</taxon>
        <taxon>Pezizomycetes</taxon>
        <taxon>Pezizales</taxon>
        <taxon>Tuberaceae</taxon>
        <taxon>Choiromyces</taxon>
    </lineage>
</organism>
<reference evidence="1 2" key="1">
    <citation type="journal article" date="2018" name="Nat. Ecol. Evol.">
        <title>Pezizomycetes genomes reveal the molecular basis of ectomycorrhizal truffle lifestyle.</title>
        <authorList>
            <person name="Murat C."/>
            <person name="Payen T."/>
            <person name="Noel B."/>
            <person name="Kuo A."/>
            <person name="Morin E."/>
            <person name="Chen J."/>
            <person name="Kohler A."/>
            <person name="Krizsan K."/>
            <person name="Balestrini R."/>
            <person name="Da Silva C."/>
            <person name="Montanini B."/>
            <person name="Hainaut M."/>
            <person name="Levati E."/>
            <person name="Barry K.W."/>
            <person name="Belfiori B."/>
            <person name="Cichocki N."/>
            <person name="Clum A."/>
            <person name="Dockter R.B."/>
            <person name="Fauchery L."/>
            <person name="Guy J."/>
            <person name="Iotti M."/>
            <person name="Le Tacon F."/>
            <person name="Lindquist E.A."/>
            <person name="Lipzen A."/>
            <person name="Malagnac F."/>
            <person name="Mello A."/>
            <person name="Molinier V."/>
            <person name="Miyauchi S."/>
            <person name="Poulain J."/>
            <person name="Riccioni C."/>
            <person name="Rubini A."/>
            <person name="Sitrit Y."/>
            <person name="Splivallo R."/>
            <person name="Traeger S."/>
            <person name="Wang M."/>
            <person name="Zifcakova L."/>
            <person name="Wipf D."/>
            <person name="Zambonelli A."/>
            <person name="Paolocci F."/>
            <person name="Nowrousian M."/>
            <person name="Ottonello S."/>
            <person name="Baldrian P."/>
            <person name="Spatafora J.W."/>
            <person name="Henrissat B."/>
            <person name="Nagy L.G."/>
            <person name="Aury J.M."/>
            <person name="Wincker P."/>
            <person name="Grigoriev I.V."/>
            <person name="Bonfante P."/>
            <person name="Martin F.M."/>
        </authorList>
    </citation>
    <scope>NUCLEOTIDE SEQUENCE [LARGE SCALE GENOMIC DNA]</scope>
    <source>
        <strain evidence="1 2">120613-1</strain>
    </source>
</reference>
<evidence type="ECO:0000313" key="2">
    <source>
        <dbReference type="Proteomes" id="UP000276215"/>
    </source>
</evidence>
<gene>
    <name evidence="1" type="ORF">L873DRAFT_1841606</name>
</gene>
<dbReference type="EMBL" id="ML120366">
    <property type="protein sequence ID" value="RPB02731.1"/>
    <property type="molecule type" value="Genomic_DNA"/>
</dbReference>
<proteinExistence type="predicted"/>
<protein>
    <submittedName>
        <fullName evidence="1">Uncharacterized protein</fullName>
    </submittedName>
</protein>
<name>A0A3N4K2U3_9PEZI</name>
<accession>A0A3N4K2U3</accession>
<dbReference type="AlphaFoldDB" id="A0A3N4K2U3"/>
<dbReference type="Proteomes" id="UP000276215">
    <property type="component" value="Unassembled WGS sequence"/>
</dbReference>
<sequence length="140" mass="15532">MVDQTLKLEFEDYLDSLERVCDVAVRGPDALSSYLMPGALGSFIKRNASKSLKNSSHRTTLISSWMVDEDQLMDGVGQKMMPSVFPSPNASLFVLQPPVSHGGEDVERVEDNNSVFCLDGRCRYLQTSYVGNQDYGISDD</sequence>
<evidence type="ECO:0000313" key="1">
    <source>
        <dbReference type="EMBL" id="RPB02731.1"/>
    </source>
</evidence>